<dbReference type="OrthoDB" id="3371087at2"/>
<evidence type="ECO:0000313" key="2">
    <source>
        <dbReference type="Proteomes" id="UP000294558"/>
    </source>
</evidence>
<keyword evidence="2" id="KW-1185">Reference proteome</keyword>
<evidence type="ECO:0000313" key="1">
    <source>
        <dbReference type="EMBL" id="TDT14496.1"/>
    </source>
</evidence>
<dbReference type="EMBL" id="SOAU01000001">
    <property type="protein sequence ID" value="TDT14496.1"/>
    <property type="molecule type" value="Genomic_DNA"/>
</dbReference>
<dbReference type="SUPFAM" id="SSF55961">
    <property type="entry name" value="Bet v1-like"/>
    <property type="match status" value="1"/>
</dbReference>
<accession>A0A4R7HWG6</accession>
<dbReference type="InterPro" id="IPR019587">
    <property type="entry name" value="Polyketide_cyclase/dehydratase"/>
</dbReference>
<dbReference type="Gene3D" id="3.30.530.20">
    <property type="match status" value="1"/>
</dbReference>
<dbReference type="Proteomes" id="UP000294558">
    <property type="component" value="Unassembled WGS sequence"/>
</dbReference>
<gene>
    <name evidence="1" type="ORF">BDK89_0051</name>
</gene>
<sequence length="146" mass="15703">MAKYVTTIETPMPADQAFTFMADLRNFEDWDPGVQKSVQVEGSGPGPDAVFDVTVDAPGKGLTLRYETTEYDAPNSCTVKASSTLFTSLDRITVEPTETGSLVTYDAELTLNGPLGLFDFALKPAFGRIGGRADEGLQQALDGTKR</sequence>
<proteinExistence type="predicted"/>
<reference evidence="1 2" key="1">
    <citation type="submission" date="2019-03" db="EMBL/GenBank/DDBJ databases">
        <title>Sequencing the genomes of 1000 actinobacteria strains.</title>
        <authorList>
            <person name="Klenk H.-P."/>
        </authorList>
    </citation>
    <scope>NUCLEOTIDE SEQUENCE [LARGE SCALE GENOMIC DNA]</scope>
    <source>
        <strain evidence="1 2">DSM 18936</strain>
    </source>
</reference>
<organism evidence="1 2">
    <name type="scientific">Ilumatobacter fluminis</name>
    <dbReference type="NCBI Taxonomy" id="467091"/>
    <lineage>
        <taxon>Bacteria</taxon>
        <taxon>Bacillati</taxon>
        <taxon>Actinomycetota</taxon>
        <taxon>Acidimicrobiia</taxon>
        <taxon>Acidimicrobiales</taxon>
        <taxon>Ilumatobacteraceae</taxon>
        <taxon>Ilumatobacter</taxon>
    </lineage>
</organism>
<dbReference type="Pfam" id="PF10604">
    <property type="entry name" value="Polyketide_cyc2"/>
    <property type="match status" value="1"/>
</dbReference>
<dbReference type="RefSeq" id="WP_133867039.1">
    <property type="nucleotide sequence ID" value="NZ_SOAU01000001.1"/>
</dbReference>
<name>A0A4R7HWG6_9ACTN</name>
<dbReference type="AlphaFoldDB" id="A0A4R7HWG6"/>
<comment type="caution">
    <text evidence="1">The sequence shown here is derived from an EMBL/GenBank/DDBJ whole genome shotgun (WGS) entry which is preliminary data.</text>
</comment>
<dbReference type="InterPro" id="IPR023393">
    <property type="entry name" value="START-like_dom_sf"/>
</dbReference>
<protein>
    <submittedName>
        <fullName evidence="1">Carbon monoxide dehydrogenase subunit G</fullName>
    </submittedName>
</protein>